<dbReference type="EMBL" id="VSWC01000131">
    <property type="protein sequence ID" value="KAA1080536.1"/>
    <property type="molecule type" value="Genomic_DNA"/>
</dbReference>
<evidence type="ECO:0000313" key="1">
    <source>
        <dbReference type="EMBL" id="KAA1080536.1"/>
    </source>
</evidence>
<evidence type="ECO:0000313" key="2">
    <source>
        <dbReference type="Proteomes" id="UP000324748"/>
    </source>
</evidence>
<proteinExistence type="predicted"/>
<name>A0A5B0MWD3_PUCGR</name>
<organism evidence="1 2">
    <name type="scientific">Puccinia graminis f. sp. tritici</name>
    <dbReference type="NCBI Taxonomy" id="56615"/>
    <lineage>
        <taxon>Eukaryota</taxon>
        <taxon>Fungi</taxon>
        <taxon>Dikarya</taxon>
        <taxon>Basidiomycota</taxon>
        <taxon>Pucciniomycotina</taxon>
        <taxon>Pucciniomycetes</taxon>
        <taxon>Pucciniales</taxon>
        <taxon>Pucciniaceae</taxon>
        <taxon>Puccinia</taxon>
    </lineage>
</organism>
<sequence>MRMMIPLPEAYISPVHVAARPQLKISKRATFNQTSLNFLTCNLAREQQPILKRAYGSVLVIIHHLTYHPRPPFTSPLRNLAPQIEPSRKCPTGGWRTLYGVSSHAGHMPELGEKQAKRAWPIPKRAWHTLKPFWHPPNPRLAHAKVGGGRGKALLGQAQARVPPAPKPPTTSILNPAHFSLLSS</sequence>
<reference evidence="1 2" key="1">
    <citation type="submission" date="2019-05" db="EMBL/GenBank/DDBJ databases">
        <title>Emergence of the Ug99 lineage of the wheat stem rust pathogen through somatic hybridization.</title>
        <authorList>
            <person name="Li F."/>
            <person name="Upadhyaya N.M."/>
            <person name="Sperschneider J."/>
            <person name="Matny O."/>
            <person name="Nguyen-Phuc H."/>
            <person name="Mago R."/>
            <person name="Raley C."/>
            <person name="Miller M.E."/>
            <person name="Silverstein K.A.T."/>
            <person name="Henningsen E."/>
            <person name="Hirsch C.D."/>
            <person name="Visser B."/>
            <person name="Pretorius Z.A."/>
            <person name="Steffenson B.J."/>
            <person name="Schwessinger B."/>
            <person name="Dodds P.N."/>
            <person name="Figueroa M."/>
        </authorList>
    </citation>
    <scope>NUCLEOTIDE SEQUENCE [LARGE SCALE GENOMIC DNA]</scope>
    <source>
        <strain evidence="1">21-0</strain>
    </source>
</reference>
<dbReference type="AlphaFoldDB" id="A0A5B0MWD3"/>
<protein>
    <submittedName>
        <fullName evidence="1">Uncharacterized protein</fullName>
    </submittedName>
</protein>
<accession>A0A5B0MWD3</accession>
<keyword evidence="2" id="KW-1185">Reference proteome</keyword>
<comment type="caution">
    <text evidence="1">The sequence shown here is derived from an EMBL/GenBank/DDBJ whole genome shotgun (WGS) entry which is preliminary data.</text>
</comment>
<dbReference type="Proteomes" id="UP000324748">
    <property type="component" value="Unassembled WGS sequence"/>
</dbReference>
<gene>
    <name evidence="1" type="ORF">PGT21_010751</name>
</gene>